<keyword evidence="3" id="KW-1185">Reference proteome</keyword>
<evidence type="ECO:0000313" key="3">
    <source>
        <dbReference type="Proteomes" id="UP000182235"/>
    </source>
</evidence>
<evidence type="ECO:0000256" key="1">
    <source>
        <dbReference type="SAM" id="MobiDB-lite"/>
    </source>
</evidence>
<dbReference type="AlphaFoldDB" id="A0A1J9NZE3"/>
<comment type="caution">
    <text evidence="2">The sequence shown here is derived from an EMBL/GenBank/DDBJ whole genome shotgun (WGS) entry which is preliminary data.</text>
</comment>
<dbReference type="EMBL" id="LGRN01001020">
    <property type="protein sequence ID" value="OJD09945.1"/>
    <property type="molecule type" value="Genomic_DNA"/>
</dbReference>
<accession>A0A1J9NZE3</accession>
<sequence>MISRPGFLVPAFSSRLLPRNHAGGYRPVEGGNIHADPIRGLPGPSRRFRIPDNSHTTPKNPPARRK</sequence>
<evidence type="ECO:0000313" key="2">
    <source>
        <dbReference type="EMBL" id="OJD09945.1"/>
    </source>
</evidence>
<name>A0A1J9NZE3_9EURO</name>
<organism evidence="2 3">
    <name type="scientific">Emergomyces pasteurianus Ep9510</name>
    <dbReference type="NCBI Taxonomy" id="1447872"/>
    <lineage>
        <taxon>Eukaryota</taxon>
        <taxon>Fungi</taxon>
        <taxon>Dikarya</taxon>
        <taxon>Ascomycota</taxon>
        <taxon>Pezizomycotina</taxon>
        <taxon>Eurotiomycetes</taxon>
        <taxon>Eurotiomycetidae</taxon>
        <taxon>Onygenales</taxon>
        <taxon>Ajellomycetaceae</taxon>
        <taxon>Emergomyces</taxon>
    </lineage>
</organism>
<protein>
    <submittedName>
        <fullName evidence="2">Uncharacterized protein</fullName>
    </submittedName>
</protein>
<feature type="non-terminal residue" evidence="2">
    <location>
        <position position="66"/>
    </location>
</feature>
<dbReference type="Proteomes" id="UP000182235">
    <property type="component" value="Unassembled WGS sequence"/>
</dbReference>
<gene>
    <name evidence="2" type="ORF">AJ78_08843</name>
</gene>
<proteinExistence type="predicted"/>
<reference evidence="2 3" key="1">
    <citation type="submission" date="2015-07" db="EMBL/GenBank/DDBJ databases">
        <title>Emmonsia species relationships and genome sequence.</title>
        <authorList>
            <consortium name="The Broad Institute Genomics Platform"/>
            <person name="Cuomo C.A."/>
            <person name="Munoz J.F."/>
            <person name="Imamovic A."/>
            <person name="Priest M.E."/>
            <person name="Young S."/>
            <person name="Clay O.K."/>
            <person name="McEwen J.G."/>
        </authorList>
    </citation>
    <scope>NUCLEOTIDE SEQUENCE [LARGE SCALE GENOMIC DNA]</scope>
    <source>
        <strain evidence="2 3">UAMH 9510</strain>
    </source>
</reference>
<dbReference type="VEuPathDB" id="FungiDB:AJ78_08843"/>
<feature type="region of interest" description="Disordered" evidence="1">
    <location>
        <begin position="21"/>
        <end position="66"/>
    </location>
</feature>